<dbReference type="EnsemblMetazoa" id="ASIC013394-RA">
    <property type="protein sequence ID" value="ASIC013394-PA"/>
    <property type="gene ID" value="ASIC013394"/>
</dbReference>
<organism evidence="1">
    <name type="scientific">Anopheles sinensis</name>
    <name type="common">Mosquito</name>
    <dbReference type="NCBI Taxonomy" id="74873"/>
    <lineage>
        <taxon>Eukaryota</taxon>
        <taxon>Metazoa</taxon>
        <taxon>Ecdysozoa</taxon>
        <taxon>Arthropoda</taxon>
        <taxon>Hexapoda</taxon>
        <taxon>Insecta</taxon>
        <taxon>Pterygota</taxon>
        <taxon>Neoptera</taxon>
        <taxon>Endopterygota</taxon>
        <taxon>Diptera</taxon>
        <taxon>Nematocera</taxon>
        <taxon>Culicoidea</taxon>
        <taxon>Culicidae</taxon>
        <taxon>Anophelinae</taxon>
        <taxon>Anopheles</taxon>
    </lineage>
</organism>
<keyword evidence="3" id="KW-1185">Reference proteome</keyword>
<evidence type="ECO:0000313" key="2">
    <source>
        <dbReference type="EnsemblMetazoa" id="ASIC013394-PA"/>
    </source>
</evidence>
<dbReference type="AlphaFoldDB" id="A0A084W5G3"/>
<gene>
    <name evidence="1" type="ORF">ZHAS_00013394</name>
</gene>
<proteinExistence type="predicted"/>
<protein>
    <submittedName>
        <fullName evidence="1 2">Protein white-like protein</fullName>
    </submittedName>
</protein>
<evidence type="ECO:0000313" key="1">
    <source>
        <dbReference type="EMBL" id="KFB45457.1"/>
    </source>
</evidence>
<dbReference type="EMBL" id="KE525303">
    <property type="protein sequence ID" value="KFB45457.1"/>
    <property type="molecule type" value="Genomic_DNA"/>
</dbReference>
<evidence type="ECO:0000313" key="3">
    <source>
        <dbReference type="Proteomes" id="UP000030765"/>
    </source>
</evidence>
<dbReference type="EMBL" id="ATLV01020624">
    <property type="status" value="NOT_ANNOTATED_CDS"/>
    <property type="molecule type" value="Genomic_DNA"/>
</dbReference>
<name>A0A084W5G3_ANOSI</name>
<dbReference type="Proteomes" id="UP000030765">
    <property type="component" value="Unassembled WGS sequence"/>
</dbReference>
<accession>A0A084W5G3</accession>
<sequence>MESYIKLSDRAQWNLQKNRDPAPNSYKTGVSFPGEEDHCKERCSASILFMFRAPPECLVLVVIVGIRQLLSPATATEARIRS</sequence>
<reference evidence="1 3" key="1">
    <citation type="journal article" date="2014" name="BMC Genomics">
        <title>Genome sequence of Anopheles sinensis provides insight into genetics basis of mosquito competence for malaria parasites.</title>
        <authorList>
            <person name="Zhou D."/>
            <person name="Zhang D."/>
            <person name="Ding G."/>
            <person name="Shi L."/>
            <person name="Hou Q."/>
            <person name="Ye Y."/>
            <person name="Xu Y."/>
            <person name="Zhou H."/>
            <person name="Xiong C."/>
            <person name="Li S."/>
            <person name="Yu J."/>
            <person name="Hong S."/>
            <person name="Yu X."/>
            <person name="Zou P."/>
            <person name="Chen C."/>
            <person name="Chang X."/>
            <person name="Wang W."/>
            <person name="Lv Y."/>
            <person name="Sun Y."/>
            <person name="Ma L."/>
            <person name="Shen B."/>
            <person name="Zhu C."/>
        </authorList>
    </citation>
    <scope>NUCLEOTIDE SEQUENCE [LARGE SCALE GENOMIC DNA]</scope>
</reference>
<reference evidence="2" key="2">
    <citation type="submission" date="2020-05" db="UniProtKB">
        <authorList>
            <consortium name="EnsemblMetazoa"/>
        </authorList>
    </citation>
    <scope>IDENTIFICATION</scope>
</reference>
<dbReference type="VEuPathDB" id="VectorBase:ASIC013394"/>